<protein>
    <submittedName>
        <fullName evidence="2">Uncharacterized protein</fullName>
    </submittedName>
</protein>
<keyword evidence="3" id="KW-1185">Reference proteome</keyword>
<comment type="caution">
    <text evidence="2">The sequence shown here is derived from an EMBL/GenBank/DDBJ whole genome shotgun (WGS) entry which is preliminary data.</text>
</comment>
<proteinExistence type="predicted"/>
<feature type="compositionally biased region" description="Basic and acidic residues" evidence="1">
    <location>
        <begin position="1"/>
        <end position="40"/>
    </location>
</feature>
<gene>
    <name evidence="2" type="ORF">ACFS5N_13295</name>
</gene>
<evidence type="ECO:0000313" key="3">
    <source>
        <dbReference type="Proteomes" id="UP001597557"/>
    </source>
</evidence>
<feature type="compositionally biased region" description="Basic and acidic residues" evidence="1">
    <location>
        <begin position="46"/>
        <end position="60"/>
    </location>
</feature>
<dbReference type="EMBL" id="JBHUPD010000002">
    <property type="protein sequence ID" value="MFD2873454.1"/>
    <property type="molecule type" value="Genomic_DNA"/>
</dbReference>
<evidence type="ECO:0000313" key="2">
    <source>
        <dbReference type="EMBL" id="MFD2873454.1"/>
    </source>
</evidence>
<name>A0ABW5YEL1_9SPHI</name>
<sequence>MTVEDKKPETGKEKEWENPKDPTQPSDERDKEQLLRQYKEAKRRHDNLTENQKNDNTKEH</sequence>
<organism evidence="2 3">
    <name type="scientific">Mucilaginibacter ximonensis</name>
    <dbReference type="NCBI Taxonomy" id="538021"/>
    <lineage>
        <taxon>Bacteria</taxon>
        <taxon>Pseudomonadati</taxon>
        <taxon>Bacteroidota</taxon>
        <taxon>Sphingobacteriia</taxon>
        <taxon>Sphingobacteriales</taxon>
        <taxon>Sphingobacteriaceae</taxon>
        <taxon>Mucilaginibacter</taxon>
    </lineage>
</organism>
<reference evidence="3" key="1">
    <citation type="journal article" date="2019" name="Int. J. Syst. Evol. Microbiol.">
        <title>The Global Catalogue of Microorganisms (GCM) 10K type strain sequencing project: providing services to taxonomists for standard genome sequencing and annotation.</title>
        <authorList>
            <consortium name="The Broad Institute Genomics Platform"/>
            <consortium name="The Broad Institute Genome Sequencing Center for Infectious Disease"/>
            <person name="Wu L."/>
            <person name="Ma J."/>
        </authorList>
    </citation>
    <scope>NUCLEOTIDE SEQUENCE [LARGE SCALE GENOMIC DNA]</scope>
    <source>
        <strain evidence="3">KCTC 22437</strain>
    </source>
</reference>
<dbReference type="Proteomes" id="UP001597557">
    <property type="component" value="Unassembled WGS sequence"/>
</dbReference>
<accession>A0ABW5YEL1</accession>
<dbReference type="RefSeq" id="WP_377186227.1">
    <property type="nucleotide sequence ID" value="NZ_JBHUPD010000002.1"/>
</dbReference>
<feature type="region of interest" description="Disordered" evidence="1">
    <location>
        <begin position="1"/>
        <end position="60"/>
    </location>
</feature>
<evidence type="ECO:0000256" key="1">
    <source>
        <dbReference type="SAM" id="MobiDB-lite"/>
    </source>
</evidence>